<keyword evidence="3" id="KW-0195">Cyclin</keyword>
<evidence type="ECO:0000259" key="5">
    <source>
        <dbReference type="SMART" id="SM00385"/>
    </source>
</evidence>
<dbReference type="Proteomes" id="UP000531561">
    <property type="component" value="Unassembled WGS sequence"/>
</dbReference>
<keyword evidence="4" id="KW-0175">Coiled coil</keyword>
<dbReference type="CDD" id="cd20546">
    <property type="entry name" value="CYCLIN_SpCG1C_ScCTK2-like_rpt2"/>
    <property type="match status" value="1"/>
</dbReference>
<dbReference type="PANTHER" id="PTHR10026">
    <property type="entry name" value="CYCLIN"/>
    <property type="match status" value="1"/>
</dbReference>
<dbReference type="AlphaFoldDB" id="A0A8H6AKJ8"/>
<dbReference type="PIRSF" id="PIRSF028758">
    <property type="entry name" value="Cyclin, C/H/G types"/>
    <property type="match status" value="1"/>
</dbReference>
<dbReference type="SUPFAM" id="SSF47954">
    <property type="entry name" value="Cyclin-like"/>
    <property type="match status" value="2"/>
</dbReference>
<gene>
    <name evidence="6" type="ORF">Bfra_011700</name>
</gene>
<organism evidence="6 7">
    <name type="scientific">Botrytis fragariae</name>
    <dbReference type="NCBI Taxonomy" id="1964551"/>
    <lineage>
        <taxon>Eukaryota</taxon>
        <taxon>Fungi</taxon>
        <taxon>Dikarya</taxon>
        <taxon>Ascomycota</taxon>
        <taxon>Pezizomycotina</taxon>
        <taxon>Leotiomycetes</taxon>
        <taxon>Helotiales</taxon>
        <taxon>Sclerotiniaceae</taxon>
        <taxon>Botrytis</taxon>
    </lineage>
</organism>
<dbReference type="OrthoDB" id="10266018at2759"/>
<feature type="domain" description="Cyclin-like" evidence="5">
    <location>
        <begin position="83"/>
        <end position="172"/>
    </location>
</feature>
<reference evidence="6 7" key="1">
    <citation type="journal article" date="2020" name="Phytopathology">
        <title>A high-quality genome resource of Botrytis fragariae, a new and rapidly spreading fungal pathogen causing strawberry gray mold in the U.S.A.</title>
        <authorList>
            <person name="Wu Y."/>
            <person name="Saski C.A."/>
            <person name="Schnabel G."/>
            <person name="Xiao S."/>
            <person name="Hu M."/>
        </authorList>
    </citation>
    <scope>NUCLEOTIDE SEQUENCE [LARGE SCALE GENOMIC DNA]</scope>
    <source>
        <strain evidence="6 7">BVB16</strain>
    </source>
</reference>
<feature type="coiled-coil region" evidence="4">
    <location>
        <begin position="41"/>
        <end position="68"/>
    </location>
</feature>
<evidence type="ECO:0000256" key="4">
    <source>
        <dbReference type="SAM" id="Coils"/>
    </source>
</evidence>
<proteinExistence type="inferred from homology"/>
<dbReference type="CDD" id="cd20513">
    <property type="entry name" value="CYCLIN_CCNC_rpt1"/>
    <property type="match status" value="1"/>
</dbReference>
<comment type="caution">
    <text evidence="6">The sequence shown here is derived from an EMBL/GenBank/DDBJ whole genome shotgun (WGS) entry which is preliminary data.</text>
</comment>
<dbReference type="InterPro" id="IPR013763">
    <property type="entry name" value="Cyclin-like_dom"/>
</dbReference>
<evidence type="ECO:0000256" key="3">
    <source>
        <dbReference type="RuleBase" id="RU000383"/>
    </source>
</evidence>
<dbReference type="InterPro" id="IPR036915">
    <property type="entry name" value="Cyclin-like_sf"/>
</dbReference>
<comment type="similarity">
    <text evidence="1">Belongs to the cyclin family. Cyclin C subfamily.</text>
</comment>
<dbReference type="GO" id="GO:0016538">
    <property type="term" value="F:cyclin-dependent protein serine/threonine kinase regulator activity"/>
    <property type="evidence" value="ECO:0007669"/>
    <property type="project" value="InterPro"/>
</dbReference>
<dbReference type="GO" id="GO:0006357">
    <property type="term" value="P:regulation of transcription by RNA polymerase II"/>
    <property type="evidence" value="ECO:0007669"/>
    <property type="project" value="InterPro"/>
</dbReference>
<evidence type="ECO:0000256" key="2">
    <source>
        <dbReference type="ARBA" id="ARBA00014912"/>
    </source>
</evidence>
<evidence type="ECO:0000256" key="1">
    <source>
        <dbReference type="ARBA" id="ARBA00008638"/>
    </source>
</evidence>
<sequence>MLDWFGGRVPDVDPQALTASLVSLGAILSAMAANYWESSQRKHWQFTREQLEDLRSKLEDEDQALVQAYPLPQLRHLSIYFNQQMTRLGKRLGVRQQAMATAQLYIRRFYSKVEIRKTNPYLVLATAVYLACKMEECPHHIRLVVSEGRGLWPEYFSNDTSRLGECEFFLISEMSSQMIVHHPYRSLTALQGTFSLTAEESNLAWSIVNDHYMTDLPLFYAPHTIAIMAILLALVLRPNATGIQSASGSSASNIASAAQAALTTAGQAKGGTPERQGGRTKVQKLASWLAESTIDVEAIVDCTQEMISFYEAQEHYNEKLTREQINRFIKARGLDK</sequence>
<dbReference type="InterPro" id="IPR006671">
    <property type="entry name" value="Cyclin_N"/>
</dbReference>
<keyword evidence="7" id="KW-1185">Reference proteome</keyword>
<protein>
    <recommendedName>
        <fullName evidence="2">RNA polymerase II holoenzyme cyclin-like subunit</fullName>
    </recommendedName>
</protein>
<accession>A0A8H6AKJ8</accession>
<evidence type="ECO:0000313" key="6">
    <source>
        <dbReference type="EMBL" id="KAF5869157.1"/>
    </source>
</evidence>
<dbReference type="RefSeq" id="XP_037188106.1">
    <property type="nucleotide sequence ID" value="XM_037342026.1"/>
</dbReference>
<dbReference type="SMART" id="SM00385">
    <property type="entry name" value="CYCLIN"/>
    <property type="match status" value="1"/>
</dbReference>
<dbReference type="Gene3D" id="1.10.472.10">
    <property type="entry name" value="Cyclin-like"/>
    <property type="match status" value="2"/>
</dbReference>
<dbReference type="InterPro" id="IPR043198">
    <property type="entry name" value="Cyclin/Ssn8"/>
</dbReference>
<name>A0A8H6AKJ8_9HELO</name>
<evidence type="ECO:0000313" key="7">
    <source>
        <dbReference type="Proteomes" id="UP000531561"/>
    </source>
</evidence>
<dbReference type="EMBL" id="JABFCT010000018">
    <property type="protein sequence ID" value="KAF5869157.1"/>
    <property type="molecule type" value="Genomic_DNA"/>
</dbReference>
<dbReference type="Pfam" id="PF00134">
    <property type="entry name" value="Cyclin_N"/>
    <property type="match status" value="1"/>
</dbReference>
<dbReference type="GeneID" id="59265718"/>